<dbReference type="Proteomes" id="UP001143474">
    <property type="component" value="Unassembled WGS sequence"/>
</dbReference>
<protein>
    <submittedName>
        <fullName evidence="2">Uncharacterized protein</fullName>
    </submittedName>
</protein>
<keyword evidence="3" id="KW-1185">Reference proteome</keyword>
<feature type="region of interest" description="Disordered" evidence="1">
    <location>
        <begin position="1"/>
        <end position="20"/>
    </location>
</feature>
<reference evidence="2" key="2">
    <citation type="submission" date="2023-01" db="EMBL/GenBank/DDBJ databases">
        <authorList>
            <person name="Sun Q."/>
            <person name="Evtushenko L."/>
        </authorList>
    </citation>
    <scope>NUCLEOTIDE SEQUENCE</scope>
    <source>
        <strain evidence="2">VKM Ac-2007</strain>
    </source>
</reference>
<evidence type="ECO:0000313" key="3">
    <source>
        <dbReference type="Proteomes" id="UP001143474"/>
    </source>
</evidence>
<proteinExistence type="predicted"/>
<reference evidence="2" key="1">
    <citation type="journal article" date="2014" name="Int. J. Syst. Evol. Microbiol.">
        <title>Complete genome sequence of Corynebacterium casei LMG S-19264T (=DSM 44701T), isolated from a smear-ripened cheese.</title>
        <authorList>
            <consortium name="US DOE Joint Genome Institute (JGI-PGF)"/>
            <person name="Walter F."/>
            <person name="Albersmeier A."/>
            <person name="Kalinowski J."/>
            <person name="Ruckert C."/>
        </authorList>
    </citation>
    <scope>NUCLEOTIDE SEQUENCE</scope>
    <source>
        <strain evidence="2">VKM Ac-2007</strain>
    </source>
</reference>
<evidence type="ECO:0000313" key="2">
    <source>
        <dbReference type="EMBL" id="GLK09688.1"/>
    </source>
</evidence>
<gene>
    <name evidence="2" type="ORF">GCM10017600_30940</name>
</gene>
<dbReference type="AlphaFoldDB" id="A0A9W6MDE0"/>
<accession>A0A9W6MDE0</accession>
<comment type="caution">
    <text evidence="2">The sequence shown here is derived from an EMBL/GenBank/DDBJ whole genome shotgun (WGS) entry which is preliminary data.</text>
</comment>
<dbReference type="EMBL" id="BSEV01000005">
    <property type="protein sequence ID" value="GLK09688.1"/>
    <property type="molecule type" value="Genomic_DNA"/>
</dbReference>
<name>A0A9W6MDE0_9ACTN</name>
<dbReference type="RefSeq" id="WP_271218134.1">
    <property type="nucleotide sequence ID" value="NZ_BAAAVD010000045.1"/>
</dbReference>
<evidence type="ECO:0000256" key="1">
    <source>
        <dbReference type="SAM" id="MobiDB-lite"/>
    </source>
</evidence>
<organism evidence="2 3">
    <name type="scientific">Streptosporangium carneum</name>
    <dbReference type="NCBI Taxonomy" id="47481"/>
    <lineage>
        <taxon>Bacteria</taxon>
        <taxon>Bacillati</taxon>
        <taxon>Actinomycetota</taxon>
        <taxon>Actinomycetes</taxon>
        <taxon>Streptosporangiales</taxon>
        <taxon>Streptosporangiaceae</taxon>
        <taxon>Streptosporangium</taxon>
    </lineage>
</organism>
<sequence>MPVHGDVSAQGLGEQGERPADAVGDLLEAATTRLDGKRSATSTVLRNKTILQNAPDYAVELSS</sequence>